<evidence type="ECO:0000313" key="2">
    <source>
        <dbReference type="Proteomes" id="UP000324800"/>
    </source>
</evidence>
<gene>
    <name evidence="1" type="ORF">EZS28_039482</name>
</gene>
<dbReference type="Proteomes" id="UP000324800">
    <property type="component" value="Unassembled WGS sequence"/>
</dbReference>
<dbReference type="EMBL" id="SNRW01020974">
    <property type="protein sequence ID" value="KAA6364991.1"/>
    <property type="molecule type" value="Genomic_DNA"/>
</dbReference>
<organism evidence="1 2">
    <name type="scientific">Streblomastix strix</name>
    <dbReference type="NCBI Taxonomy" id="222440"/>
    <lineage>
        <taxon>Eukaryota</taxon>
        <taxon>Metamonada</taxon>
        <taxon>Preaxostyla</taxon>
        <taxon>Oxymonadida</taxon>
        <taxon>Streblomastigidae</taxon>
        <taxon>Streblomastix</taxon>
    </lineage>
</organism>
<proteinExistence type="predicted"/>
<protein>
    <submittedName>
        <fullName evidence="1">Uncharacterized protein</fullName>
    </submittedName>
</protein>
<accession>A0A5J4U4S1</accession>
<name>A0A5J4U4S1_9EUKA</name>
<dbReference type="AlphaFoldDB" id="A0A5J4U4S1"/>
<sequence>LRIHHVTQYSFEGVLTNCKILRATFFMELHQGFTLFVAATAPLLGVYYPPNAASSFRKGKNHTVSNLVNKGDALVSRILRFVWLSALRALCALERYRNGQELPHHHRIVAHEQVYAWGTEFCNEMTENLWFLPQAVCQACKVLRRQKTPLSSF</sequence>
<feature type="non-terminal residue" evidence="1">
    <location>
        <position position="1"/>
    </location>
</feature>
<comment type="caution">
    <text evidence="1">The sequence shown here is derived from an EMBL/GenBank/DDBJ whole genome shotgun (WGS) entry which is preliminary data.</text>
</comment>
<reference evidence="1 2" key="1">
    <citation type="submission" date="2019-03" db="EMBL/GenBank/DDBJ databases">
        <title>Single cell metagenomics reveals metabolic interactions within the superorganism composed of flagellate Streblomastix strix and complex community of Bacteroidetes bacteria on its surface.</title>
        <authorList>
            <person name="Treitli S.C."/>
            <person name="Kolisko M."/>
            <person name="Husnik F."/>
            <person name="Keeling P."/>
            <person name="Hampl V."/>
        </authorList>
    </citation>
    <scope>NUCLEOTIDE SEQUENCE [LARGE SCALE GENOMIC DNA]</scope>
    <source>
        <strain evidence="1">ST1C</strain>
    </source>
</reference>
<evidence type="ECO:0000313" key="1">
    <source>
        <dbReference type="EMBL" id="KAA6364991.1"/>
    </source>
</evidence>